<comment type="subcellular location">
    <subcellularLocation>
        <location evidence="1">Membrane</location>
        <topology evidence="1">Multi-pass membrane protein</topology>
    </subcellularLocation>
</comment>
<keyword evidence="10 13" id="KW-0472">Membrane</keyword>
<evidence type="ECO:0000256" key="13">
    <source>
        <dbReference type="SAM" id="Phobius"/>
    </source>
</evidence>
<evidence type="ECO:0000256" key="1">
    <source>
        <dbReference type="ARBA" id="ARBA00004141"/>
    </source>
</evidence>
<dbReference type="STRING" id="178035.A0A154PEW1"/>
<dbReference type="GO" id="GO:0006636">
    <property type="term" value="P:unsaturated fatty acid biosynthetic process"/>
    <property type="evidence" value="ECO:0007669"/>
    <property type="project" value="TreeGrafter"/>
</dbReference>
<evidence type="ECO:0000256" key="11">
    <source>
        <dbReference type="ARBA" id="ARBA00023160"/>
    </source>
</evidence>
<feature type="domain" description="Fatty acid desaturase" evidence="14">
    <location>
        <begin position="70"/>
        <end position="271"/>
    </location>
</feature>
<comment type="similarity">
    <text evidence="2 12">Belongs to the fatty acid desaturase type 1 family.</text>
</comment>
<evidence type="ECO:0000256" key="5">
    <source>
        <dbReference type="ARBA" id="ARBA00022832"/>
    </source>
</evidence>
<evidence type="ECO:0000256" key="2">
    <source>
        <dbReference type="ARBA" id="ARBA00009295"/>
    </source>
</evidence>
<feature type="transmembrane region" description="Helical" evidence="13">
    <location>
        <begin position="65"/>
        <end position="85"/>
    </location>
</feature>
<evidence type="ECO:0000259" key="14">
    <source>
        <dbReference type="Pfam" id="PF00487"/>
    </source>
</evidence>
<dbReference type="PANTHER" id="PTHR11351">
    <property type="entry name" value="ACYL-COA DESATURASE"/>
    <property type="match status" value="1"/>
</dbReference>
<dbReference type="GO" id="GO:0004768">
    <property type="term" value="F:stearoyl-CoA 9-desaturase activity"/>
    <property type="evidence" value="ECO:0007669"/>
    <property type="project" value="TreeGrafter"/>
</dbReference>
<evidence type="ECO:0000256" key="4">
    <source>
        <dbReference type="ARBA" id="ARBA00022692"/>
    </source>
</evidence>
<organism evidence="15 16">
    <name type="scientific">Dufourea novaeangliae</name>
    <name type="common">Sweat bee</name>
    <dbReference type="NCBI Taxonomy" id="178035"/>
    <lineage>
        <taxon>Eukaryota</taxon>
        <taxon>Metazoa</taxon>
        <taxon>Ecdysozoa</taxon>
        <taxon>Arthropoda</taxon>
        <taxon>Hexapoda</taxon>
        <taxon>Insecta</taxon>
        <taxon>Pterygota</taxon>
        <taxon>Neoptera</taxon>
        <taxon>Endopterygota</taxon>
        <taxon>Hymenoptera</taxon>
        <taxon>Apocrita</taxon>
        <taxon>Aculeata</taxon>
        <taxon>Apoidea</taxon>
        <taxon>Anthophila</taxon>
        <taxon>Halictidae</taxon>
        <taxon>Rophitinae</taxon>
        <taxon>Dufourea</taxon>
    </lineage>
</organism>
<dbReference type="InterPro" id="IPR005804">
    <property type="entry name" value="FA_desaturase_dom"/>
</dbReference>
<evidence type="ECO:0000256" key="12">
    <source>
        <dbReference type="RuleBase" id="RU000581"/>
    </source>
</evidence>
<dbReference type="GO" id="GO:0005506">
    <property type="term" value="F:iron ion binding"/>
    <property type="evidence" value="ECO:0007669"/>
    <property type="project" value="TreeGrafter"/>
</dbReference>
<dbReference type="GO" id="GO:0005789">
    <property type="term" value="C:endoplasmic reticulum membrane"/>
    <property type="evidence" value="ECO:0007669"/>
    <property type="project" value="TreeGrafter"/>
</dbReference>
<keyword evidence="16" id="KW-1185">Reference proteome</keyword>
<comment type="cofactor">
    <cofactor evidence="12">
        <name>Fe(2+)</name>
        <dbReference type="ChEBI" id="CHEBI:29033"/>
    </cofactor>
</comment>
<dbReference type="OrthoDB" id="10260134at2759"/>
<keyword evidence="3 12" id="KW-0444">Lipid biosynthesis</keyword>
<keyword evidence="11 12" id="KW-0275">Fatty acid biosynthesis</keyword>
<feature type="transmembrane region" description="Helical" evidence="13">
    <location>
        <begin position="186"/>
        <end position="205"/>
    </location>
</feature>
<evidence type="ECO:0000256" key="9">
    <source>
        <dbReference type="ARBA" id="ARBA00023098"/>
    </source>
</evidence>
<evidence type="ECO:0000256" key="6">
    <source>
        <dbReference type="ARBA" id="ARBA00022989"/>
    </source>
</evidence>
<reference evidence="15 16" key="1">
    <citation type="submission" date="2015-07" db="EMBL/GenBank/DDBJ databases">
        <title>The genome of Dufourea novaeangliae.</title>
        <authorList>
            <person name="Pan H."/>
            <person name="Kapheim K."/>
        </authorList>
    </citation>
    <scope>NUCLEOTIDE SEQUENCE [LARGE SCALE GENOMIC DNA]</scope>
    <source>
        <strain evidence="15">0120121106</strain>
        <tissue evidence="15">Whole body</tissue>
    </source>
</reference>
<keyword evidence="7 12" id="KW-0560">Oxidoreductase</keyword>
<dbReference type="AlphaFoldDB" id="A0A154PEW1"/>
<keyword evidence="6 13" id="KW-1133">Transmembrane helix</keyword>
<evidence type="ECO:0000256" key="3">
    <source>
        <dbReference type="ARBA" id="ARBA00022516"/>
    </source>
</evidence>
<dbReference type="Proteomes" id="UP000076502">
    <property type="component" value="Unassembled WGS sequence"/>
</dbReference>
<dbReference type="Pfam" id="PF00487">
    <property type="entry name" value="FA_desaturase"/>
    <property type="match status" value="1"/>
</dbReference>
<dbReference type="PANTHER" id="PTHR11351:SF31">
    <property type="entry name" value="DESATURASE 1, ISOFORM A-RELATED"/>
    <property type="match status" value="1"/>
</dbReference>
<evidence type="ECO:0000256" key="10">
    <source>
        <dbReference type="ARBA" id="ARBA00023136"/>
    </source>
</evidence>
<feature type="transmembrane region" description="Helical" evidence="13">
    <location>
        <begin position="37"/>
        <end position="59"/>
    </location>
</feature>
<keyword evidence="8" id="KW-0408">Iron</keyword>
<gene>
    <name evidence="15" type="ORF">WN55_00484</name>
</gene>
<comment type="domain">
    <text evidence="12">The histidine box domains are involved in binding the catalytic metal ions.</text>
</comment>
<sequence>MAPNITNTPTGVLYEDDTIEGPALINSPKTKYERRIVWRNVIFFTYLHLGAVYGLYLIFTSAKLLTTMFAFLLYLGSGIGITAGAHRLWAHRSYKAKWPLQLFLTILNTIAFQDAAIDWARDHRLHHKYSETDADPHNAKRGFFFSHVGWLLCRKHPDIREKGKGLDISDLTSNPILAFQKKYYKILMPIMCFAMPTVVPVVCWGETWTNAYFIPAVLRYVFTLNVTWLVNSAAHLFGNKPYDRFINPSENKGVALTAFGEGWHNYHHVFPWDYKTSELGGYRFNITTAFIDFWAKLGLAYDLKVVPINVVEKRVERTGDGSHELWGWGDKDQTKEDREQTLVMHSLKKDY</sequence>
<name>A0A154PEW1_DUFNO</name>
<protein>
    <submittedName>
        <fullName evidence="15">Acyl-CoA Delta(11) desaturase</fullName>
    </submittedName>
</protein>
<proteinExistence type="inferred from homology"/>
<evidence type="ECO:0000256" key="7">
    <source>
        <dbReference type="ARBA" id="ARBA00023002"/>
    </source>
</evidence>
<dbReference type="OMA" id="SCGESWH"/>
<dbReference type="CDD" id="cd03505">
    <property type="entry name" value="Delta9-FADS-like"/>
    <property type="match status" value="1"/>
</dbReference>
<dbReference type="PRINTS" id="PR00075">
    <property type="entry name" value="FACDDSATRASE"/>
</dbReference>
<evidence type="ECO:0000256" key="8">
    <source>
        <dbReference type="ARBA" id="ARBA00023004"/>
    </source>
</evidence>
<dbReference type="InterPro" id="IPR015876">
    <property type="entry name" value="Acyl-CoA_DS"/>
</dbReference>
<dbReference type="EMBL" id="KQ434878">
    <property type="protein sequence ID" value="KZC09838.1"/>
    <property type="molecule type" value="Genomic_DNA"/>
</dbReference>
<keyword evidence="4 12" id="KW-0812">Transmembrane</keyword>
<evidence type="ECO:0000313" key="15">
    <source>
        <dbReference type="EMBL" id="KZC09838.1"/>
    </source>
</evidence>
<evidence type="ECO:0000313" key="16">
    <source>
        <dbReference type="Proteomes" id="UP000076502"/>
    </source>
</evidence>
<accession>A0A154PEW1</accession>
<keyword evidence="9" id="KW-0443">Lipid metabolism</keyword>
<feature type="transmembrane region" description="Helical" evidence="13">
    <location>
        <begin position="211"/>
        <end position="230"/>
    </location>
</feature>
<keyword evidence="5" id="KW-0276">Fatty acid metabolism</keyword>